<dbReference type="eggNOG" id="COG2205">
    <property type="taxonomic scope" value="Bacteria"/>
</dbReference>
<protein>
    <recommendedName>
        <fullName evidence="3">histidine kinase</fullName>
        <ecNumber evidence="3">2.7.13.3</ecNumber>
    </recommendedName>
</protein>
<evidence type="ECO:0000313" key="10">
    <source>
        <dbReference type="EMBL" id="AFY91624.1"/>
    </source>
</evidence>
<keyword evidence="11" id="KW-1185">Reference proteome</keyword>
<evidence type="ECO:0000256" key="3">
    <source>
        <dbReference type="ARBA" id="ARBA00012438"/>
    </source>
</evidence>
<evidence type="ECO:0000256" key="1">
    <source>
        <dbReference type="ARBA" id="ARBA00000085"/>
    </source>
</evidence>
<evidence type="ECO:0000256" key="8">
    <source>
        <dbReference type="ARBA" id="ARBA00022840"/>
    </source>
</evidence>
<dbReference type="Pfam" id="PF00512">
    <property type="entry name" value="HisKA"/>
    <property type="match status" value="1"/>
</dbReference>
<evidence type="ECO:0000256" key="4">
    <source>
        <dbReference type="ARBA" id="ARBA00022475"/>
    </source>
</evidence>
<dbReference type="HOGENOM" id="CLU_040649_0_0_3"/>
<keyword evidence="5" id="KW-0808">Transferase</keyword>
<dbReference type="PATRIC" id="fig|1173020.3.peg.382"/>
<feature type="domain" description="Histidine kinase" evidence="9">
    <location>
        <begin position="266"/>
        <end position="486"/>
    </location>
</feature>
<dbReference type="SUPFAM" id="SSF47384">
    <property type="entry name" value="Homodimeric domain of signal transducing histidine kinase"/>
    <property type="match status" value="1"/>
</dbReference>
<dbReference type="PANTHER" id="PTHR44936:SF10">
    <property type="entry name" value="SENSOR PROTEIN RSTB"/>
    <property type="match status" value="1"/>
</dbReference>
<dbReference type="RefSeq" id="WP_015157819.1">
    <property type="nucleotide sequence ID" value="NC_019697.1"/>
</dbReference>
<gene>
    <name evidence="10" type="ORF">Cha6605_0324</name>
</gene>
<evidence type="ECO:0000256" key="5">
    <source>
        <dbReference type="ARBA" id="ARBA00022679"/>
    </source>
</evidence>
<dbReference type="GO" id="GO:0005886">
    <property type="term" value="C:plasma membrane"/>
    <property type="evidence" value="ECO:0007669"/>
    <property type="project" value="UniProtKB-SubCell"/>
</dbReference>
<evidence type="ECO:0000256" key="7">
    <source>
        <dbReference type="ARBA" id="ARBA00022777"/>
    </source>
</evidence>
<sequence>MVRKWLLPTLSEVLAKAEPTGIDLLVPEFSPPDPQPASDRQELELKANSQWHSAIASVETLLLKSLPTPIGGAELTEETVIEGLLIAAPLPLFSHPTLVSQLQTITFTTPNSSRQLLPCKAKMGDRHLVRVASALPNRSHHFPIEILPTDPLADERFCLVLTEQFSLVVVLGEEDGNPHCQFSFDPDDLDLAWKSLRGRIMLTAPQHLSYLDELAAQFSPIEPDYRWVVAFSQSLLEHQPVAQLAPTQPTAEVPTKVAADVELIQALTHEIRTPLTTIRTMTRLLLRQPDLSPRVLKRLSAIDRECTEQIDRMELIFSAVELATNQPSQAIDLTTMSIGELLEQNLPHWQQQAERRNLNLAVDIPHKLPTVVSNPTILDRVLTGLVENFTRNLPSGSRIQVEVTPVGDKLKLQLQSRSEDDDTPTATKTDRRHSIGRLLTFQPETGNLSLNMNVTKNLFQLLGGKLIVRQHLQQGEVLTIFLPLSELGSRG</sequence>
<dbReference type="InterPro" id="IPR003661">
    <property type="entry name" value="HisK_dim/P_dom"/>
</dbReference>
<keyword evidence="6" id="KW-0547">Nucleotide-binding</keyword>
<dbReference type="Gene3D" id="3.30.565.10">
    <property type="entry name" value="Histidine kinase-like ATPase, C-terminal domain"/>
    <property type="match status" value="1"/>
</dbReference>
<comment type="catalytic activity">
    <reaction evidence="1">
        <text>ATP + protein L-histidine = ADP + protein N-phospho-L-histidine.</text>
        <dbReference type="EC" id="2.7.13.3"/>
    </reaction>
</comment>
<dbReference type="Proteomes" id="UP000010366">
    <property type="component" value="Chromosome"/>
</dbReference>
<dbReference type="OrthoDB" id="537027at2"/>
<organism evidence="10 11">
    <name type="scientific">Chamaesiphon minutus (strain ATCC 27169 / PCC 6605)</name>
    <dbReference type="NCBI Taxonomy" id="1173020"/>
    <lineage>
        <taxon>Bacteria</taxon>
        <taxon>Bacillati</taxon>
        <taxon>Cyanobacteriota</taxon>
        <taxon>Cyanophyceae</taxon>
        <taxon>Gomontiellales</taxon>
        <taxon>Chamaesiphonaceae</taxon>
        <taxon>Chamaesiphon</taxon>
    </lineage>
</organism>
<reference evidence="10 11" key="1">
    <citation type="submission" date="2012-05" db="EMBL/GenBank/DDBJ databases">
        <title>Finished chromosome of genome of Chamaesiphon sp. PCC 6605.</title>
        <authorList>
            <consortium name="US DOE Joint Genome Institute"/>
            <person name="Gugger M."/>
            <person name="Coursin T."/>
            <person name="Rippka R."/>
            <person name="Tandeau De Marsac N."/>
            <person name="Huntemann M."/>
            <person name="Wei C.-L."/>
            <person name="Han J."/>
            <person name="Detter J.C."/>
            <person name="Han C."/>
            <person name="Tapia R."/>
            <person name="Chen A."/>
            <person name="Kyrpides N."/>
            <person name="Mavromatis K."/>
            <person name="Markowitz V."/>
            <person name="Szeto E."/>
            <person name="Ivanova N."/>
            <person name="Pagani I."/>
            <person name="Pati A."/>
            <person name="Goodwin L."/>
            <person name="Nordberg H.P."/>
            <person name="Cantor M.N."/>
            <person name="Hua S.X."/>
            <person name="Woyke T."/>
            <person name="Kerfeld C.A."/>
        </authorList>
    </citation>
    <scope>NUCLEOTIDE SEQUENCE [LARGE SCALE GENOMIC DNA]</scope>
    <source>
        <strain evidence="11">ATCC 27169 / PCC 6605</strain>
    </source>
</reference>
<dbReference type="InterPro" id="IPR036890">
    <property type="entry name" value="HATPase_C_sf"/>
</dbReference>
<dbReference type="PANTHER" id="PTHR44936">
    <property type="entry name" value="SENSOR PROTEIN CREC"/>
    <property type="match status" value="1"/>
</dbReference>
<dbReference type="AlphaFoldDB" id="K9UBM5"/>
<keyword evidence="8" id="KW-0067">ATP-binding</keyword>
<evidence type="ECO:0000313" key="11">
    <source>
        <dbReference type="Proteomes" id="UP000010366"/>
    </source>
</evidence>
<accession>K9UBM5</accession>
<keyword evidence="4" id="KW-1003">Cell membrane</keyword>
<dbReference type="GO" id="GO:0000155">
    <property type="term" value="F:phosphorelay sensor kinase activity"/>
    <property type="evidence" value="ECO:0007669"/>
    <property type="project" value="InterPro"/>
</dbReference>
<dbReference type="InterPro" id="IPR050980">
    <property type="entry name" value="2C_sensor_his_kinase"/>
</dbReference>
<name>K9UBM5_CHAP6</name>
<evidence type="ECO:0000256" key="6">
    <source>
        <dbReference type="ARBA" id="ARBA00022741"/>
    </source>
</evidence>
<dbReference type="Gene3D" id="1.10.287.130">
    <property type="match status" value="1"/>
</dbReference>
<dbReference type="SUPFAM" id="SSF55874">
    <property type="entry name" value="ATPase domain of HSP90 chaperone/DNA topoisomerase II/histidine kinase"/>
    <property type="match status" value="1"/>
</dbReference>
<proteinExistence type="predicted"/>
<dbReference type="GO" id="GO:0005524">
    <property type="term" value="F:ATP binding"/>
    <property type="evidence" value="ECO:0007669"/>
    <property type="project" value="UniProtKB-KW"/>
</dbReference>
<evidence type="ECO:0000259" key="9">
    <source>
        <dbReference type="PROSITE" id="PS50109"/>
    </source>
</evidence>
<dbReference type="EC" id="2.7.13.3" evidence="3"/>
<dbReference type="EMBL" id="CP003600">
    <property type="protein sequence ID" value="AFY91624.1"/>
    <property type="molecule type" value="Genomic_DNA"/>
</dbReference>
<keyword evidence="7 10" id="KW-0418">Kinase</keyword>
<evidence type="ECO:0000256" key="2">
    <source>
        <dbReference type="ARBA" id="ARBA00004651"/>
    </source>
</evidence>
<keyword evidence="4" id="KW-0472">Membrane</keyword>
<dbReference type="InterPro" id="IPR036097">
    <property type="entry name" value="HisK_dim/P_sf"/>
</dbReference>
<comment type="subcellular location">
    <subcellularLocation>
        <location evidence="2">Cell membrane</location>
        <topology evidence="2">Multi-pass membrane protein</topology>
    </subcellularLocation>
</comment>
<dbReference type="STRING" id="1173020.Cha6605_0324"/>
<dbReference type="InterPro" id="IPR005467">
    <property type="entry name" value="His_kinase_dom"/>
</dbReference>
<dbReference type="PROSITE" id="PS50109">
    <property type="entry name" value="HIS_KIN"/>
    <property type="match status" value="1"/>
</dbReference>
<dbReference type="CDD" id="cd00082">
    <property type="entry name" value="HisKA"/>
    <property type="match status" value="1"/>
</dbReference>
<dbReference type="KEGG" id="cmp:Cha6605_0324"/>
<dbReference type="SMART" id="SM00388">
    <property type="entry name" value="HisKA"/>
    <property type="match status" value="1"/>
</dbReference>